<dbReference type="InterPro" id="IPR006652">
    <property type="entry name" value="Kelch_1"/>
</dbReference>
<dbReference type="PANTHER" id="PTHR47435">
    <property type="entry name" value="KELCH REPEAT PROTEIN (AFU_ORTHOLOGUE AFUA_5G12780)"/>
    <property type="match status" value="1"/>
</dbReference>
<reference evidence="9 10" key="1">
    <citation type="submission" date="2019-12" db="EMBL/GenBank/DDBJ databases">
        <authorList>
            <person name="Floudas D."/>
            <person name="Bentzer J."/>
            <person name="Ahren D."/>
            <person name="Johansson T."/>
            <person name="Persson P."/>
            <person name="Tunlid A."/>
        </authorList>
    </citation>
    <scope>NUCLEOTIDE SEQUENCE [LARGE SCALE GENOMIC DNA]</scope>
    <source>
        <strain evidence="9 10">CBS 102.39</strain>
    </source>
</reference>
<dbReference type="SUPFAM" id="SSF50965">
    <property type="entry name" value="Galactose oxidase, central domain"/>
    <property type="match status" value="1"/>
</dbReference>
<proteinExistence type="predicted"/>
<dbReference type="InterPro" id="IPR015915">
    <property type="entry name" value="Kelch-typ_b-propeller"/>
</dbReference>
<dbReference type="SMART" id="SM00612">
    <property type="entry name" value="Kelch"/>
    <property type="match status" value="4"/>
</dbReference>
<feature type="region of interest" description="Disordered" evidence="8">
    <location>
        <begin position="477"/>
        <end position="585"/>
    </location>
</feature>
<dbReference type="Proteomes" id="UP000521872">
    <property type="component" value="Unassembled WGS sequence"/>
</dbReference>
<feature type="coiled-coil region" evidence="7">
    <location>
        <begin position="949"/>
        <end position="1096"/>
    </location>
</feature>
<name>A0A8H4R3N9_9AGAR</name>
<dbReference type="GO" id="GO:0019760">
    <property type="term" value="P:glucosinolate metabolic process"/>
    <property type="evidence" value="ECO:0007669"/>
    <property type="project" value="UniProtKB-ARBA"/>
</dbReference>
<feature type="region of interest" description="Disordered" evidence="8">
    <location>
        <begin position="1287"/>
        <end position="1316"/>
    </location>
</feature>
<feature type="compositionally biased region" description="Low complexity" evidence="8">
    <location>
        <begin position="105"/>
        <end position="127"/>
    </location>
</feature>
<feature type="compositionally biased region" description="Polar residues" evidence="8">
    <location>
        <begin position="493"/>
        <end position="511"/>
    </location>
</feature>
<dbReference type="PANTHER" id="PTHR47435:SF4">
    <property type="entry name" value="KELCH REPEAT PROTEIN (AFU_ORTHOLOGUE AFUA_5G12780)"/>
    <property type="match status" value="1"/>
</dbReference>
<evidence type="ECO:0000256" key="5">
    <source>
        <dbReference type="ARBA" id="ARBA00023004"/>
    </source>
</evidence>
<dbReference type="EMBL" id="JAACJL010000001">
    <property type="protein sequence ID" value="KAF4622879.1"/>
    <property type="molecule type" value="Genomic_DNA"/>
</dbReference>
<feature type="coiled-coil region" evidence="7">
    <location>
        <begin position="1167"/>
        <end position="1208"/>
    </location>
</feature>
<keyword evidence="3" id="KW-0963">Cytoplasm</keyword>
<feature type="compositionally biased region" description="Basic and acidic residues" evidence="8">
    <location>
        <begin position="1464"/>
        <end position="1483"/>
    </location>
</feature>
<evidence type="ECO:0000256" key="2">
    <source>
        <dbReference type="ARBA" id="ARBA00022441"/>
    </source>
</evidence>
<feature type="coiled-coil region" evidence="7">
    <location>
        <begin position="1232"/>
        <end position="1280"/>
    </location>
</feature>
<feature type="compositionally biased region" description="Polar residues" evidence="8">
    <location>
        <begin position="10"/>
        <end position="27"/>
    </location>
</feature>
<evidence type="ECO:0000313" key="10">
    <source>
        <dbReference type="Proteomes" id="UP000521872"/>
    </source>
</evidence>
<sequence>MSFFSRKKNQPSPSQVAQNNVSVAQTPSQALAQLSAAGASAASQSSAGRETPQQQSGSLRGESALAQAGNGGLAPIPQQQQPPQHQQPQQQRTQTRNIGPGPNGSGPNSMQPAQQQQQPSNGPRQNPAFPWSARRFNLLPAEVIPKPGIAPPTTPSPSPFPRYGHSLSTTATANGDLFIFGGLVRERARNDVYVYNTNNSTLNLCETNGTVPSPRTGHACALVSNVLIVWGGTESSVDPATTSTKEKLDNTLYFLNLIGKEWNSIPAMPNAPAPMGRYGHAVTMIGTKLFVFGGHGGEDGRVLNDLWSFDLQSIKSNAAGARWELWEPASPDRPAPRTGHVCVTYEDQIIIFGGTDKDYHYNDTWSFSLTTRKWTELSCIGYTPAPRESHAAAIVGNVIYIFGGRGVNGQDLGDLAAFKISNQRWYMFQNMGPSPTARCGHAMSAIGTKVFVVGGESTTKGEDTSSMHILETRHIKYPDDNMKPANPSVPFADQNNSRKPSFTNMQQQNGRPMSPERAMSPSGRPIQPNGAAQSLQSGPANGKSKPPVRPRRDDDDLNMTDDGFDMASSEHSHQTHTRAKSPAQQVVTNRAMSPAMMNGGQPQNMAAVTMGMNGNNVTGRSSPALAGRGSPLPGRASPVVTDRSRAAEPQQNGNGTNNPSPTLNGFARPSSRTGGGGSVGNVTADLLRDLKAKDMELDSVKRQMAWMKEALAKATRAGFVQTESGASPEVGGMNNIAASEEGSDARYSELALKFKQFKAQVQSAMAEQARQASERIADAERIKSSATQEAAYYRAKIAALEVSNEAELQRVERTRIAELEGHMSALMNERWSQDRKMNELTDSLALQTMLYEQAETRATDAAKRAEKMDETHTRTVQSYNDLLDEHELLQAKYRDSQDKLVSQSSLLEQREADEVSLRAQVDELTQSREQHIRALEQTRVALQASSARAMEIDMQYQRSQEQIRTLESDLAELRGELETRATEAEAARARLADAENSWAKSREEADAFRALTTTSLGELLDSHRDLLADEDRTLRGHSEKIQAVEAEAQSLRMMLRELSQRSDEASSKLTDERRRNHELEIEQTSLQNQIIALRGQLSTAMADSGRLRKELSTMENRVKDKIKGLSDATAKLGMLRNYLAENGISIDDVDLQRPSSRLNGASSPEALSDLENKLAERTRLHENSERELAQVLRRKRDMEVQVSELSAQLESVRSGAGDARSREAGTDVDKVHEEYRARIQQLEADYEMAVNYVKGTDKMMTRIREELARQRKTNAALQADLTAARNGKAVDSRVRNVNGRSTPSTEDEGTRSHFSDAQRQVQRLTNENKELRLRLENLEKELELLRDNLVASQQEADDRFNQVQELQMDIERLQQSLVIARGGNDETLMEKLHAENSTLRRENEQLSHKIGLLLEVEQPSFGRRPVSGRLSTSSSENALAFEHLSSELDDWHRQIASSMSNRRPLSDFDEKPDAPERVRSPHS</sequence>
<feature type="region of interest" description="Disordered" evidence="8">
    <location>
        <begin position="614"/>
        <end position="681"/>
    </location>
</feature>
<dbReference type="Pfam" id="PF24681">
    <property type="entry name" value="Kelch_KLHDC2_KLHL20_DRC7"/>
    <property type="match status" value="2"/>
</dbReference>
<evidence type="ECO:0000256" key="6">
    <source>
        <dbReference type="ARBA" id="ARBA00023054"/>
    </source>
</evidence>
<keyword evidence="4" id="KW-0677">Repeat</keyword>
<keyword evidence="10" id="KW-1185">Reference proteome</keyword>
<dbReference type="FunFam" id="2.120.10.80:FF:000049">
    <property type="entry name" value="Cell polarity protein (Tea1)"/>
    <property type="match status" value="1"/>
</dbReference>
<evidence type="ECO:0008006" key="11">
    <source>
        <dbReference type="Google" id="ProtNLM"/>
    </source>
</evidence>
<comment type="caution">
    <text evidence="9">The sequence shown here is derived from an EMBL/GenBank/DDBJ whole genome shotgun (WGS) entry which is preliminary data.</text>
</comment>
<feature type="compositionally biased region" description="Acidic residues" evidence="8">
    <location>
        <begin position="555"/>
        <end position="564"/>
    </location>
</feature>
<evidence type="ECO:0000256" key="8">
    <source>
        <dbReference type="SAM" id="MobiDB-lite"/>
    </source>
</evidence>
<evidence type="ECO:0000313" key="9">
    <source>
        <dbReference type="EMBL" id="KAF4622879.1"/>
    </source>
</evidence>
<comment type="subcellular location">
    <subcellularLocation>
        <location evidence="1">Cytoplasm</location>
    </subcellularLocation>
</comment>
<dbReference type="Gene3D" id="2.120.10.80">
    <property type="entry name" value="Kelch-type beta propeller"/>
    <property type="match status" value="2"/>
</dbReference>
<feature type="compositionally biased region" description="Low complexity" evidence="8">
    <location>
        <begin position="77"/>
        <end position="91"/>
    </location>
</feature>
<feature type="region of interest" description="Disordered" evidence="8">
    <location>
        <begin position="1459"/>
        <end position="1483"/>
    </location>
</feature>
<keyword evidence="5" id="KW-0408">Iron</keyword>
<accession>A0A8H4R3N9</accession>
<dbReference type="InterPro" id="IPR011043">
    <property type="entry name" value="Gal_Oxase/kelch_b-propeller"/>
</dbReference>
<gene>
    <name evidence="9" type="ORF">D9613_002149</name>
</gene>
<keyword evidence="2" id="KW-0880">Kelch repeat</keyword>
<evidence type="ECO:0000256" key="1">
    <source>
        <dbReference type="ARBA" id="ARBA00004496"/>
    </source>
</evidence>
<feature type="coiled-coil region" evidence="7">
    <location>
        <begin position="851"/>
        <end position="899"/>
    </location>
</feature>
<protein>
    <recommendedName>
        <fullName evidence="11">Cell polarity protein</fullName>
    </recommendedName>
</protein>
<evidence type="ECO:0000256" key="7">
    <source>
        <dbReference type="SAM" id="Coils"/>
    </source>
</evidence>
<feature type="compositionally biased region" description="Low complexity" evidence="8">
    <location>
        <begin position="28"/>
        <end position="48"/>
    </location>
</feature>
<evidence type="ECO:0000256" key="4">
    <source>
        <dbReference type="ARBA" id="ARBA00022737"/>
    </source>
</evidence>
<evidence type="ECO:0000256" key="3">
    <source>
        <dbReference type="ARBA" id="ARBA00022490"/>
    </source>
</evidence>
<feature type="compositionally biased region" description="Polar residues" evidence="8">
    <location>
        <begin position="530"/>
        <end position="539"/>
    </location>
</feature>
<dbReference type="GO" id="GO:0005737">
    <property type="term" value="C:cytoplasm"/>
    <property type="evidence" value="ECO:0007669"/>
    <property type="project" value="UniProtKB-SubCell"/>
</dbReference>
<keyword evidence="6 7" id="KW-0175">Coiled coil</keyword>
<feature type="compositionally biased region" description="Polar residues" evidence="8">
    <location>
        <begin position="649"/>
        <end position="663"/>
    </location>
</feature>
<feature type="region of interest" description="Disordered" evidence="8">
    <location>
        <begin position="1"/>
        <end position="130"/>
    </location>
</feature>
<organism evidence="9 10">
    <name type="scientific">Agrocybe pediades</name>
    <dbReference type="NCBI Taxonomy" id="84607"/>
    <lineage>
        <taxon>Eukaryota</taxon>
        <taxon>Fungi</taxon>
        <taxon>Dikarya</taxon>
        <taxon>Basidiomycota</taxon>
        <taxon>Agaricomycotina</taxon>
        <taxon>Agaricomycetes</taxon>
        <taxon>Agaricomycetidae</taxon>
        <taxon>Agaricales</taxon>
        <taxon>Agaricineae</taxon>
        <taxon>Strophariaceae</taxon>
        <taxon>Agrocybe</taxon>
    </lineage>
</organism>